<evidence type="ECO:0000256" key="2">
    <source>
        <dbReference type="ARBA" id="ARBA00039140"/>
    </source>
</evidence>
<dbReference type="CDD" id="cd16433">
    <property type="entry name" value="CheB"/>
    <property type="match status" value="1"/>
</dbReference>
<feature type="active site" evidence="4">
    <location>
        <position position="13"/>
    </location>
</feature>
<protein>
    <recommendedName>
        <fullName evidence="2">protein-glutamate methylesterase</fullName>
        <ecNumber evidence="2">3.1.1.61</ecNumber>
    </recommendedName>
</protein>
<dbReference type="GO" id="GO:0008984">
    <property type="term" value="F:protein-glutamate methylesterase activity"/>
    <property type="evidence" value="ECO:0007669"/>
    <property type="project" value="UniProtKB-EC"/>
</dbReference>
<dbReference type="PROSITE" id="PS50122">
    <property type="entry name" value="CHEB"/>
    <property type="match status" value="1"/>
</dbReference>
<evidence type="ECO:0000313" key="6">
    <source>
        <dbReference type="EMBL" id="NYE84618.1"/>
    </source>
</evidence>
<dbReference type="EMBL" id="JACBYR010000001">
    <property type="protein sequence ID" value="NYE84618.1"/>
    <property type="molecule type" value="Genomic_DNA"/>
</dbReference>
<dbReference type="GO" id="GO:0000156">
    <property type="term" value="F:phosphorelay response regulator activity"/>
    <property type="evidence" value="ECO:0007669"/>
    <property type="project" value="InterPro"/>
</dbReference>
<evidence type="ECO:0000259" key="5">
    <source>
        <dbReference type="PROSITE" id="PS50122"/>
    </source>
</evidence>
<evidence type="ECO:0000256" key="1">
    <source>
        <dbReference type="ARBA" id="ARBA00022801"/>
    </source>
</evidence>
<dbReference type="GO" id="GO:0006935">
    <property type="term" value="P:chemotaxis"/>
    <property type="evidence" value="ECO:0007669"/>
    <property type="project" value="UniProtKB-UniRule"/>
</dbReference>
<name>A0A7Y9IX40_9BURK</name>
<proteinExistence type="predicted"/>
<feature type="active site" evidence="4">
    <location>
        <position position="133"/>
    </location>
</feature>
<evidence type="ECO:0000256" key="3">
    <source>
        <dbReference type="ARBA" id="ARBA00048267"/>
    </source>
</evidence>
<dbReference type="Gene3D" id="3.40.50.180">
    <property type="entry name" value="Methylesterase CheB, C-terminal domain"/>
    <property type="match status" value="1"/>
</dbReference>
<dbReference type="EC" id="3.1.1.61" evidence="2"/>
<sequence length="190" mass="19816">MPPLPELIVIGCSAGGLHAMQVVLGGLDPRLPVPVVIVTHTASNEVDLICDLLRRHTALPVIEAAERCAPAAGVVHIAPSGYHLLISSDGRFELSVDAKVCFVRPSIDVLFSSAAFASRGMLIGVVMTGANQDGAEGLLAVRRAGGLAIVQDPAEAEVPVMPQACLDLSGADHCLRLADIAPLINRIFHP</sequence>
<dbReference type="PANTHER" id="PTHR42872">
    <property type="entry name" value="PROTEIN-GLUTAMATE METHYLESTERASE/PROTEIN-GLUTAMINE GLUTAMINASE"/>
    <property type="match status" value="1"/>
</dbReference>
<dbReference type="SUPFAM" id="SSF52738">
    <property type="entry name" value="Methylesterase CheB, C-terminal domain"/>
    <property type="match status" value="1"/>
</dbReference>
<keyword evidence="1 4" id="KW-0378">Hydrolase</keyword>
<evidence type="ECO:0000256" key="4">
    <source>
        <dbReference type="PROSITE-ProRule" id="PRU00050"/>
    </source>
</evidence>
<dbReference type="GO" id="GO:0005737">
    <property type="term" value="C:cytoplasm"/>
    <property type="evidence" value="ECO:0007669"/>
    <property type="project" value="InterPro"/>
</dbReference>
<dbReference type="RefSeq" id="WP_179588288.1">
    <property type="nucleotide sequence ID" value="NZ_JACBYR010000001.1"/>
</dbReference>
<dbReference type="PANTHER" id="PTHR42872:SF6">
    <property type="entry name" value="PROTEIN-GLUTAMATE METHYLESTERASE_PROTEIN-GLUTAMINE GLUTAMINASE"/>
    <property type="match status" value="1"/>
</dbReference>
<dbReference type="AlphaFoldDB" id="A0A7Y9IX40"/>
<dbReference type="InterPro" id="IPR035909">
    <property type="entry name" value="CheB_C"/>
</dbReference>
<dbReference type="Proteomes" id="UP000542125">
    <property type="component" value="Unassembled WGS sequence"/>
</dbReference>
<organism evidence="6 7">
    <name type="scientific">Pigmentiphaga litoralis</name>
    <dbReference type="NCBI Taxonomy" id="516702"/>
    <lineage>
        <taxon>Bacteria</taxon>
        <taxon>Pseudomonadati</taxon>
        <taxon>Pseudomonadota</taxon>
        <taxon>Betaproteobacteria</taxon>
        <taxon>Burkholderiales</taxon>
        <taxon>Alcaligenaceae</taxon>
        <taxon>Pigmentiphaga</taxon>
    </lineage>
</organism>
<feature type="domain" description="CheB-type methylesterase" evidence="5">
    <location>
        <begin position="3"/>
        <end position="181"/>
    </location>
</feature>
<gene>
    <name evidence="6" type="ORF">FHW18_003889</name>
</gene>
<keyword evidence="7" id="KW-1185">Reference proteome</keyword>
<evidence type="ECO:0000313" key="7">
    <source>
        <dbReference type="Proteomes" id="UP000542125"/>
    </source>
</evidence>
<comment type="catalytic activity">
    <reaction evidence="3">
        <text>[protein]-L-glutamate 5-O-methyl ester + H2O = L-glutamyl-[protein] + methanol + H(+)</text>
        <dbReference type="Rhea" id="RHEA:23236"/>
        <dbReference type="Rhea" id="RHEA-COMP:10208"/>
        <dbReference type="Rhea" id="RHEA-COMP:10311"/>
        <dbReference type="ChEBI" id="CHEBI:15377"/>
        <dbReference type="ChEBI" id="CHEBI:15378"/>
        <dbReference type="ChEBI" id="CHEBI:17790"/>
        <dbReference type="ChEBI" id="CHEBI:29973"/>
        <dbReference type="ChEBI" id="CHEBI:82795"/>
        <dbReference type="EC" id="3.1.1.61"/>
    </reaction>
</comment>
<accession>A0A7Y9IX40</accession>
<reference evidence="6 7" key="1">
    <citation type="submission" date="2020-07" db="EMBL/GenBank/DDBJ databases">
        <title>Genomic Encyclopedia of Type Strains, Phase IV (KMG-V): Genome sequencing to study the core and pangenomes of soil and plant-associated prokaryotes.</title>
        <authorList>
            <person name="Whitman W."/>
        </authorList>
    </citation>
    <scope>NUCLEOTIDE SEQUENCE [LARGE SCALE GENOMIC DNA]</scope>
    <source>
        <strain evidence="6 7">SAS40</strain>
    </source>
</reference>
<dbReference type="Pfam" id="PF01339">
    <property type="entry name" value="CheB_methylest"/>
    <property type="match status" value="1"/>
</dbReference>
<dbReference type="InterPro" id="IPR000673">
    <property type="entry name" value="Sig_transdc_resp-reg_Me-estase"/>
</dbReference>
<feature type="active site" evidence="4">
    <location>
        <position position="40"/>
    </location>
</feature>
<comment type="caution">
    <text evidence="6">The sequence shown here is derived from an EMBL/GenBank/DDBJ whole genome shotgun (WGS) entry which is preliminary data.</text>
</comment>
<keyword evidence="4" id="KW-0145">Chemotaxis</keyword>